<evidence type="ECO:0000313" key="3">
    <source>
        <dbReference type="EMBL" id="CVK98223.1"/>
    </source>
</evidence>
<proteinExistence type="predicted"/>
<reference evidence="4" key="1">
    <citation type="journal article" date="2016" name="Genome Biol. Evol.">
        <title>Comparative 'omics' of the Fusarium fujikuroi species complex highlights differences in genetic potential and metabolite synthesis.</title>
        <authorList>
            <person name="Niehaus E.-M."/>
            <person name="Muensterkoetter M."/>
            <person name="Proctor R.H."/>
            <person name="Brown D.W."/>
            <person name="Sharon A."/>
            <person name="Idan Y."/>
            <person name="Oren-Young L."/>
            <person name="Sieber C.M."/>
            <person name="Novak O."/>
            <person name="Pencik A."/>
            <person name="Tarkowska D."/>
            <person name="Hromadova K."/>
            <person name="Freeman S."/>
            <person name="Maymon M."/>
            <person name="Elazar M."/>
            <person name="Youssef S.A."/>
            <person name="El-Shabrawy E.S.M."/>
            <person name="Shalaby A.B.A."/>
            <person name="Houterman P."/>
            <person name="Brock N.L."/>
            <person name="Burkhardt I."/>
            <person name="Tsavkelova E.A."/>
            <person name="Dickschat J.S."/>
            <person name="Galuszka P."/>
            <person name="Gueldener U."/>
            <person name="Tudzynski B."/>
        </authorList>
    </citation>
    <scope>NUCLEOTIDE SEQUENCE [LARGE SCALE GENOMIC DNA]</scope>
    <source>
        <strain evidence="4">MRC7560</strain>
    </source>
</reference>
<feature type="compositionally biased region" description="Pro residues" evidence="2">
    <location>
        <begin position="442"/>
        <end position="453"/>
    </location>
</feature>
<organism evidence="3 4">
    <name type="scientific">Fusarium mangiferae</name>
    <name type="common">Mango malformation disease fungus</name>
    <dbReference type="NCBI Taxonomy" id="192010"/>
    <lineage>
        <taxon>Eukaryota</taxon>
        <taxon>Fungi</taxon>
        <taxon>Dikarya</taxon>
        <taxon>Ascomycota</taxon>
        <taxon>Pezizomycotina</taxon>
        <taxon>Sordariomycetes</taxon>
        <taxon>Hypocreomycetidae</taxon>
        <taxon>Hypocreales</taxon>
        <taxon>Nectriaceae</taxon>
        <taxon>Fusarium</taxon>
        <taxon>Fusarium fujikuroi species complex</taxon>
    </lineage>
</organism>
<evidence type="ECO:0000256" key="1">
    <source>
        <dbReference type="SAM" id="Coils"/>
    </source>
</evidence>
<keyword evidence="1" id="KW-0175">Coiled coil</keyword>
<sequence length="822" mass="90589">MSYQTRVVSTGSVFNLEDNGVWTMADVDGNGTPDLVYIKTKNTGTGRIEVHTASHESRFQEHSLATGTVFRIEDNGTWLMCDWTGDGKADLVYLKTRNTGTKKVEVHVADAASKYQRFVLQTGTCFDLEDNGIWAMSSKGDLVYIKTRATGSGKIEIHIASKSSNYQSFVRHVATDFAVEDNGTWCLAQGPSASFPDLYYIKTRNTGTNMVEVHAVSAQSEWKRRVIDVGTGFAKEDNGRWLMVNFSQDWPDLVYIKTRSTGTQKIEVHVNQHHPDPVPASPPAPATSTETAPVNPADVDSAREAYISRPEDFLQLHGESKLKFGQLEASSRVATSQLEEIYNKLDDHLTKGKVASTAGNVTSAIVVTSVGTSAAESLIFEADATKAFSEVMNNYGIASRDLEDLYKRIEKAKKDLIESLKLFLAVLEAHNPSRPGTGIPGPGAPTLPRGPPGSLPPTDTNFVPNQFTTMAIQTLFNSAAAAQPLAAGSETIEGIFEVLAKSGGKQVTKFLPMLGEVVPILGIAFDLAAIIQTWTNNNETLDQITRLRTQIPENVETLRRGLQTNISSLEDMIGDETIQDSLRKLLRFRKPSQDPPGGPGSRSVLACRILGTIQQMPNIPLMIFARLLGKEQSDEGDNEYSVEMMPTAHVTKLSQMPLTACVIDQTYERFPSRPEPADTKPPAPPLRAMMQMVPLAGPQDFRDECSWVPFGDEEVYNVDGSSVDHRVSSWVRYWYWFYKNVQKGRCAWPSCKIIGSRRQPHSWFGLPVVGGHMEKVDRRDRSWYILPICGGHNAPAGKYDRTGTDGPLTTHDNAYAVKIPKA</sequence>
<evidence type="ECO:0000313" key="4">
    <source>
        <dbReference type="Proteomes" id="UP000184255"/>
    </source>
</evidence>
<comment type="caution">
    <text evidence="3">The sequence shown here is derived from an EMBL/GenBank/DDBJ whole genome shotgun (WGS) entry which is preliminary data.</text>
</comment>
<feature type="region of interest" description="Disordered" evidence="2">
    <location>
        <begin position="272"/>
        <end position="294"/>
    </location>
</feature>
<dbReference type="EMBL" id="FCQH01000009">
    <property type="protein sequence ID" value="CVK98223.1"/>
    <property type="molecule type" value="Genomic_DNA"/>
</dbReference>
<accession>A0A1L7TPX4</accession>
<gene>
    <name evidence="3" type="ORF">FMAN_12274</name>
</gene>
<name>A0A1L7TPX4_FUSMA</name>
<feature type="region of interest" description="Disordered" evidence="2">
    <location>
        <begin position="434"/>
        <end position="453"/>
    </location>
</feature>
<protein>
    <submittedName>
        <fullName evidence="3">Uncharacterized protein</fullName>
    </submittedName>
</protein>
<dbReference type="GeneID" id="65091524"/>
<dbReference type="RefSeq" id="XP_041685021.1">
    <property type="nucleotide sequence ID" value="XM_041834793.1"/>
</dbReference>
<evidence type="ECO:0000256" key="2">
    <source>
        <dbReference type="SAM" id="MobiDB-lite"/>
    </source>
</evidence>
<dbReference type="SUPFAM" id="SSF69318">
    <property type="entry name" value="Integrin alpha N-terminal domain"/>
    <property type="match status" value="1"/>
</dbReference>
<dbReference type="Proteomes" id="UP000184255">
    <property type="component" value="Unassembled WGS sequence"/>
</dbReference>
<dbReference type="VEuPathDB" id="FungiDB:FMAN_12274"/>
<dbReference type="AlphaFoldDB" id="A0A1L7TPX4"/>
<feature type="coiled-coil region" evidence="1">
    <location>
        <begin position="395"/>
        <end position="422"/>
    </location>
</feature>
<keyword evidence="4" id="KW-1185">Reference proteome</keyword>
<dbReference type="InterPro" id="IPR028994">
    <property type="entry name" value="Integrin_alpha_N"/>
</dbReference>